<feature type="transmembrane region" description="Helical" evidence="1">
    <location>
        <begin position="173"/>
        <end position="203"/>
    </location>
</feature>
<dbReference type="Pfam" id="PF24607">
    <property type="entry name" value="CBM_AftD"/>
    <property type="match status" value="1"/>
</dbReference>
<organism evidence="4">
    <name type="scientific">freshwater metagenome</name>
    <dbReference type="NCBI Taxonomy" id="449393"/>
    <lineage>
        <taxon>unclassified sequences</taxon>
        <taxon>metagenomes</taxon>
        <taxon>ecological metagenomes</taxon>
    </lineage>
</organism>
<evidence type="ECO:0000313" key="4">
    <source>
        <dbReference type="EMBL" id="CAB4899023.1"/>
    </source>
</evidence>
<evidence type="ECO:0000259" key="2">
    <source>
        <dbReference type="Pfam" id="PF11847"/>
    </source>
</evidence>
<feature type="transmembrane region" description="Helical" evidence="1">
    <location>
        <begin position="316"/>
        <end position="335"/>
    </location>
</feature>
<keyword evidence="1" id="KW-0812">Transmembrane</keyword>
<dbReference type="EMBL" id="CAFBMR010000001">
    <property type="protein sequence ID" value="CAB4899023.1"/>
    <property type="molecule type" value="Genomic_DNA"/>
</dbReference>
<name>A0A6J7G4N4_9ZZZZ</name>
<feature type="transmembrane region" description="Helical" evidence="1">
    <location>
        <begin position="1214"/>
        <end position="1233"/>
    </location>
</feature>
<feature type="transmembrane region" description="Helical" evidence="1">
    <location>
        <begin position="389"/>
        <end position="410"/>
    </location>
</feature>
<feature type="transmembrane region" description="Helical" evidence="1">
    <location>
        <begin position="1285"/>
        <end position="1306"/>
    </location>
</feature>
<feature type="domain" description="Alpha-(1-&gt;3)-arabinofuranosyltransferase N-terminal GT-C" evidence="2">
    <location>
        <begin position="19"/>
        <end position="672"/>
    </location>
</feature>
<dbReference type="InterPro" id="IPR008979">
    <property type="entry name" value="Galactose-bd-like_sf"/>
</dbReference>
<gene>
    <name evidence="4" type="ORF">UFOPK3610_00011</name>
</gene>
<dbReference type="GO" id="GO:0016740">
    <property type="term" value="F:transferase activity"/>
    <property type="evidence" value="ECO:0007669"/>
    <property type="project" value="InterPro"/>
</dbReference>
<accession>A0A6J7G4N4</accession>
<feature type="transmembrane region" description="Helical" evidence="1">
    <location>
        <begin position="215"/>
        <end position="236"/>
    </location>
</feature>
<feature type="transmembrane region" description="Helical" evidence="1">
    <location>
        <begin position="285"/>
        <end position="309"/>
    </location>
</feature>
<feature type="transmembrane region" description="Helical" evidence="1">
    <location>
        <begin position="365"/>
        <end position="382"/>
    </location>
</feature>
<feature type="transmembrane region" description="Helical" evidence="1">
    <location>
        <begin position="143"/>
        <end position="161"/>
    </location>
</feature>
<sequence>MTTDDSLVRRFRVGAVCVVLAVLPFLSDPGRIAADTKIDLTADPWVFLGKSLSLWEPLGFFGQLQNQAYGYLFPMGPFFAAGESLGIPAWAIQRTWWSLLLVAAFLGVYVLSGLLGVASPIARVLAGLAYALAPRMVTELGPVSAEVLPFAVAPWVLIPLIHATTRGSPRRWAALSGIALLFAGGINAVAVLAILPLPVWWLITHFHQKRVRILSAWWAAAVALATMWWILPLIVLGRYSPPFLDWIESASITTKATDPARVLAGVDQWVAYVAEGGGPSWPAGWWVANSGIAILAAALLAGVGLLGITRARRMRLFLFGGVLIGFALVSLGHVGEFFTGAGALDIQGWLDGALAPLRNTHKFDVLLRLPLAVGIGFAVAAAQGLRVKVIRGTCVSMCAALIAVIAWPVLTGGITRDRTYAEIPGYWAEAAAWLNATGSNGRTLVVPGASFGTYIWGRSQDEPLQALSTNPWAVRDAVPLANAGTIRWLDAVQSRLEDGLGSPGLAASLSRVGVTHVLVRHDLDAQRSDAPPSVFIRNSLVASGGFTLVASFGLQLTPYRVSGRVARHGLDRAMPAIEIWSVVADGLDPRVTLRDARNVLSVSGASESVLDLIDANVAGSLPIVMSMDPLPPSLTVVKAVTDGFRNLEVSFGSTRHNRSETLAEGESYVSSARVTDYLPAKGSKAQTWATYSGGKTSASSSASSPENWGGAFPDRAPYAAVDADAETSWMAGVPAQIGQWWQIDFERDIDLGSVRIGWPAAEGGPLAQSVVLATDAGAFTFDVVATGKAQSFSVPGVTRSLRVTLAGVRDGAVGEFGISDIAIPHVSVQRTLVTSGEMDGGPGVFSTARGAHPGCVRVKRVFVCAEAMRTYSEDLGIHRTFNVGSPMEARIMLTGRWLGGPELNAAFPSGSISATSDSVSVVDPAARPEAAVDGDAATAWIASASDPHPTLLLTLPSPRRISGLRIAVSPNAVVSRPLTVTVVADGRTTTSVIGIDGTVHFVPVVTDRVLIRVENSSAVRTLDSSGGSVPIPVGISEVMILGDSPHTDIAESQVAFPCGSGPDLFIDGALYPTKVAAKVREIVANDEVTVLVCGTSTVALSTGSHTIDVAPSGVVTPTRISFAPVTGAPLVADPTSPKILGWGSTSRVVEVPENSSSYLLETSENFNRGWEARAGDVILTPVQVDGWRQAWLLPAGIAGEVSLSFTPQAVFEGGLLFGVLAVLLLIALAALRARASAPSLNNHTPTPVWAPPTMLSIAALLVGGVWLCFTALLVLVTVSASPRAWGVRVQAGVIGLGVVIAGAAIWQGWVTLATSGTICALSAALWTPAMSELLHRAFKRTP</sequence>
<dbReference type="Pfam" id="PF11847">
    <property type="entry name" value="GT-C_AftD"/>
    <property type="match status" value="1"/>
</dbReference>
<keyword evidence="1" id="KW-0472">Membrane</keyword>
<dbReference type="InterPro" id="IPR056997">
    <property type="entry name" value="CBM_AftD"/>
</dbReference>
<feature type="transmembrane region" description="Helical" evidence="1">
    <location>
        <begin position="1312"/>
        <end position="1334"/>
    </location>
</feature>
<dbReference type="Gene3D" id="2.60.120.260">
    <property type="entry name" value="Galactose-binding domain-like"/>
    <property type="match status" value="2"/>
</dbReference>
<feature type="domain" description="Arabinofuranosyltransferase D third carbohydrate binding module" evidence="3">
    <location>
        <begin position="912"/>
        <end position="1045"/>
    </location>
</feature>
<reference evidence="4" key="1">
    <citation type="submission" date="2020-05" db="EMBL/GenBank/DDBJ databases">
        <authorList>
            <person name="Chiriac C."/>
            <person name="Salcher M."/>
            <person name="Ghai R."/>
            <person name="Kavagutti S V."/>
        </authorList>
    </citation>
    <scope>NUCLEOTIDE SEQUENCE</scope>
</reference>
<dbReference type="InterPro" id="IPR021798">
    <property type="entry name" value="AftD_N"/>
</dbReference>
<feature type="transmembrane region" description="Helical" evidence="1">
    <location>
        <begin position="96"/>
        <end position="122"/>
    </location>
</feature>
<keyword evidence="1" id="KW-1133">Transmembrane helix</keyword>
<evidence type="ECO:0000256" key="1">
    <source>
        <dbReference type="SAM" id="Phobius"/>
    </source>
</evidence>
<proteinExistence type="predicted"/>
<feature type="transmembrane region" description="Helical" evidence="1">
    <location>
        <begin position="1253"/>
        <end position="1278"/>
    </location>
</feature>
<dbReference type="SUPFAM" id="SSF49785">
    <property type="entry name" value="Galactose-binding domain-like"/>
    <property type="match status" value="2"/>
</dbReference>
<evidence type="ECO:0000259" key="3">
    <source>
        <dbReference type="Pfam" id="PF24607"/>
    </source>
</evidence>
<protein>
    <submittedName>
        <fullName evidence="4">Unannotated protein</fullName>
    </submittedName>
</protein>